<feature type="region of interest" description="Disordered" evidence="1">
    <location>
        <begin position="1"/>
        <end position="20"/>
    </location>
</feature>
<sequence length="250" mass="26759">MAGEWTGGPRGGAPPQTWPSGNRVLDLLPEADAALLTPLLEPLTLQSGHIVGQTGEAMTCAFFPCAGTVFSLVVDCDEGRAAEAVSIGQEGQLGPELIGLPGLGHVLVQMPGRALRIQADALAHVAADSAPLRDALEMQRKALMVRLVQAAVCSALHPVEARASFWLLLAQDRREQPDLPVTQELLAAMLGVRRTTVTRVMAQLTDRGLIRHRRSRVTVIDRPGLEAVACGCHKSLLTRLRRVAPALYPD</sequence>
<keyword evidence="4" id="KW-1185">Reference proteome</keyword>
<evidence type="ECO:0000313" key="4">
    <source>
        <dbReference type="Proteomes" id="UP001243009"/>
    </source>
</evidence>
<dbReference type="EMBL" id="JAUTWS010000024">
    <property type="protein sequence ID" value="MDO9711102.1"/>
    <property type="molecule type" value="Genomic_DNA"/>
</dbReference>
<dbReference type="Proteomes" id="UP001243009">
    <property type="component" value="Unassembled WGS sequence"/>
</dbReference>
<dbReference type="InterPro" id="IPR036390">
    <property type="entry name" value="WH_DNA-bd_sf"/>
</dbReference>
<evidence type="ECO:0000256" key="1">
    <source>
        <dbReference type="SAM" id="MobiDB-lite"/>
    </source>
</evidence>
<proteinExistence type="predicted"/>
<accession>A0ABT9E4R9</accession>
<dbReference type="InterPro" id="IPR014710">
    <property type="entry name" value="RmlC-like_jellyroll"/>
</dbReference>
<dbReference type="InterPro" id="IPR012318">
    <property type="entry name" value="HTH_CRP"/>
</dbReference>
<evidence type="ECO:0000313" key="3">
    <source>
        <dbReference type="EMBL" id="MDO9711102.1"/>
    </source>
</evidence>
<gene>
    <name evidence="3" type="ORF">Q7A36_22305</name>
</gene>
<comment type="caution">
    <text evidence="3">The sequence shown here is derived from an EMBL/GenBank/DDBJ whole genome shotgun (WGS) entry which is preliminary data.</text>
</comment>
<organism evidence="3 4">
    <name type="scientific">Paracraurococcus lichenis</name>
    <dbReference type="NCBI Taxonomy" id="3064888"/>
    <lineage>
        <taxon>Bacteria</taxon>
        <taxon>Pseudomonadati</taxon>
        <taxon>Pseudomonadota</taxon>
        <taxon>Alphaproteobacteria</taxon>
        <taxon>Acetobacterales</taxon>
        <taxon>Roseomonadaceae</taxon>
        <taxon>Paracraurococcus</taxon>
    </lineage>
</organism>
<feature type="domain" description="HTH crp-type" evidence="2">
    <location>
        <begin position="157"/>
        <end position="223"/>
    </location>
</feature>
<dbReference type="Gene3D" id="2.60.120.10">
    <property type="entry name" value="Jelly Rolls"/>
    <property type="match status" value="1"/>
</dbReference>
<dbReference type="SMART" id="SM00419">
    <property type="entry name" value="HTH_CRP"/>
    <property type="match status" value="1"/>
</dbReference>
<evidence type="ECO:0000259" key="2">
    <source>
        <dbReference type="PROSITE" id="PS51063"/>
    </source>
</evidence>
<protein>
    <submittedName>
        <fullName evidence="3">Crp/Fnr family transcriptional regulator</fullName>
    </submittedName>
</protein>
<dbReference type="SUPFAM" id="SSF46785">
    <property type="entry name" value="Winged helix' DNA-binding domain"/>
    <property type="match status" value="1"/>
</dbReference>
<reference evidence="3 4" key="1">
    <citation type="submission" date="2023-08" db="EMBL/GenBank/DDBJ databases">
        <title>The draft genome sequence of Paracraurococcus sp. LOR1-02.</title>
        <authorList>
            <person name="Kingkaew E."/>
            <person name="Tanasupawat S."/>
        </authorList>
    </citation>
    <scope>NUCLEOTIDE SEQUENCE [LARGE SCALE GENOMIC DNA]</scope>
    <source>
        <strain evidence="3 4">LOR1-02</strain>
    </source>
</reference>
<dbReference type="Pfam" id="PF13545">
    <property type="entry name" value="HTH_Crp_2"/>
    <property type="match status" value="1"/>
</dbReference>
<dbReference type="PROSITE" id="PS51063">
    <property type="entry name" value="HTH_CRP_2"/>
    <property type="match status" value="1"/>
</dbReference>
<feature type="compositionally biased region" description="Gly residues" evidence="1">
    <location>
        <begin position="1"/>
        <end position="11"/>
    </location>
</feature>
<name>A0ABT9E4R9_9PROT</name>
<dbReference type="RefSeq" id="WP_305105961.1">
    <property type="nucleotide sequence ID" value="NZ_JAUTWS010000024.1"/>
</dbReference>